<evidence type="ECO:0000313" key="1">
    <source>
        <dbReference type="EMBL" id="EEF30234.1"/>
    </source>
</evidence>
<name>B9T1P1_RICCO</name>
<proteinExistence type="predicted"/>
<dbReference type="AlphaFoldDB" id="B9T1P1"/>
<keyword evidence="2" id="KW-1185">Reference proteome</keyword>
<sequence length="134" mass="15246">MEYTGMDCTTKLLRGSLVHPMKRVWMSLSLVHTLSLISVKRVLLLRPAKLGSPKLRSRQSTCLTPNNLVILLDDATGTSFNKQIADFEKLMEKKAVVCEKQMRDVRPDRSTLETMNKTRILRALKKSRNALCTD</sequence>
<reference evidence="2" key="1">
    <citation type="journal article" date="2010" name="Nat. Biotechnol.">
        <title>Draft genome sequence of the oilseed species Ricinus communis.</title>
        <authorList>
            <person name="Chan A.P."/>
            <person name="Crabtree J."/>
            <person name="Zhao Q."/>
            <person name="Lorenzi H."/>
            <person name="Orvis J."/>
            <person name="Puiu D."/>
            <person name="Melake-Berhan A."/>
            <person name="Jones K.M."/>
            <person name="Redman J."/>
            <person name="Chen G."/>
            <person name="Cahoon E.B."/>
            <person name="Gedil M."/>
            <person name="Stanke M."/>
            <person name="Haas B.J."/>
            <person name="Wortman J.R."/>
            <person name="Fraser-Liggett C.M."/>
            <person name="Ravel J."/>
            <person name="Rabinowicz P.D."/>
        </authorList>
    </citation>
    <scope>NUCLEOTIDE SEQUENCE [LARGE SCALE GENOMIC DNA]</scope>
    <source>
        <strain evidence="2">cv. Hale</strain>
    </source>
</reference>
<accession>B9T1P1</accession>
<organism evidence="1 2">
    <name type="scientific">Ricinus communis</name>
    <name type="common">Castor bean</name>
    <dbReference type="NCBI Taxonomy" id="3988"/>
    <lineage>
        <taxon>Eukaryota</taxon>
        <taxon>Viridiplantae</taxon>
        <taxon>Streptophyta</taxon>
        <taxon>Embryophyta</taxon>
        <taxon>Tracheophyta</taxon>
        <taxon>Spermatophyta</taxon>
        <taxon>Magnoliopsida</taxon>
        <taxon>eudicotyledons</taxon>
        <taxon>Gunneridae</taxon>
        <taxon>Pentapetalae</taxon>
        <taxon>rosids</taxon>
        <taxon>fabids</taxon>
        <taxon>Malpighiales</taxon>
        <taxon>Euphorbiaceae</taxon>
        <taxon>Acalyphoideae</taxon>
        <taxon>Acalypheae</taxon>
        <taxon>Ricinus</taxon>
    </lineage>
</organism>
<evidence type="ECO:0000313" key="2">
    <source>
        <dbReference type="Proteomes" id="UP000008311"/>
    </source>
</evidence>
<dbReference type="EMBL" id="EQ974350">
    <property type="protein sequence ID" value="EEF30234.1"/>
    <property type="molecule type" value="Genomic_DNA"/>
</dbReference>
<protein>
    <submittedName>
        <fullName evidence="1">Uncharacterized protein</fullName>
    </submittedName>
</protein>
<dbReference type="Proteomes" id="UP000008311">
    <property type="component" value="Unassembled WGS sequence"/>
</dbReference>
<gene>
    <name evidence="1" type="ORF">RCOM_1159400</name>
</gene>
<dbReference type="InParanoid" id="B9T1P1"/>